<protein>
    <submittedName>
        <fullName evidence="3">Thioesterase family protein</fullName>
    </submittedName>
</protein>
<evidence type="ECO:0000313" key="4">
    <source>
        <dbReference type="Proteomes" id="UP000030151"/>
    </source>
</evidence>
<evidence type="ECO:0000256" key="1">
    <source>
        <dbReference type="ARBA" id="ARBA00038476"/>
    </source>
</evidence>
<proteinExistence type="inferred from homology"/>
<feature type="chain" id="PRO_5001980719" evidence="2">
    <location>
        <begin position="24"/>
        <end position="341"/>
    </location>
</feature>
<evidence type="ECO:0000313" key="3">
    <source>
        <dbReference type="EMBL" id="EXU96485.1"/>
    </source>
</evidence>
<dbReference type="PANTHER" id="PTHR12475:SF4">
    <property type="entry name" value="PROTEIN THEM6"/>
    <property type="match status" value="1"/>
</dbReference>
<keyword evidence="2" id="KW-0732">Signal</keyword>
<dbReference type="eggNOG" id="KOG4366">
    <property type="taxonomic scope" value="Eukaryota"/>
</dbReference>
<dbReference type="PANTHER" id="PTHR12475">
    <property type="match status" value="1"/>
</dbReference>
<dbReference type="InterPro" id="IPR029069">
    <property type="entry name" value="HotDog_dom_sf"/>
</dbReference>
<comment type="similarity">
    <text evidence="1">Belongs to the lcsJ thioesterase family.</text>
</comment>
<gene>
    <name evidence="3" type="ORF">X797_010446</name>
</gene>
<dbReference type="OrthoDB" id="265761at2759"/>
<sequence length="341" mass="38189">MHNPAAAWARMALLGLLPALAFALHRFNAFEAITSFYTGPGSYSRILATVLLALNWKSLPFAWNVRIWYAMILHLFVREFHAHTPDKLFHPIISESHASIGEIDYRLHKSNSTYLADLDISRSHLVSHLVARAGHLAASNAKTRLVMDPSNPSKPARGSFNIGIGGVHCSFKREIKPFQKYEMWSRILSWDRKWLYIATHFVEKGAVLPRSWDIHNCGQTRSSPGKPQDWEKKIFATAVTSYVFKLGRLTIHPAIMLGASGLLPERPGGWTLADNGGSSTPGDIVGADELGDVQTSEWTWERTEKERRRGLEYARHFAAMNDLHGWFDGGEDGALGRFSLG</sequence>
<name>A0A0A1UP43_9HYPO</name>
<comment type="caution">
    <text evidence="3">The sequence shown here is derived from an EMBL/GenBank/DDBJ whole genome shotgun (WGS) entry which is preliminary data.</text>
</comment>
<dbReference type="HOGENOM" id="CLU_040660_2_0_1"/>
<dbReference type="Pfam" id="PF13279">
    <property type="entry name" value="4HBT_2"/>
    <property type="match status" value="1"/>
</dbReference>
<dbReference type="InterPro" id="IPR051490">
    <property type="entry name" value="THEM6_lcsJ_thioesterase"/>
</dbReference>
<feature type="signal peptide" evidence="2">
    <location>
        <begin position="1"/>
        <end position="23"/>
    </location>
</feature>
<dbReference type="SUPFAM" id="SSF54637">
    <property type="entry name" value="Thioesterase/thiol ester dehydrase-isomerase"/>
    <property type="match status" value="1"/>
</dbReference>
<dbReference type="AlphaFoldDB" id="A0A0A1UP43"/>
<organism evidence="3 4">
    <name type="scientific">Metarhizium robertsii</name>
    <dbReference type="NCBI Taxonomy" id="568076"/>
    <lineage>
        <taxon>Eukaryota</taxon>
        <taxon>Fungi</taxon>
        <taxon>Dikarya</taxon>
        <taxon>Ascomycota</taxon>
        <taxon>Pezizomycotina</taxon>
        <taxon>Sordariomycetes</taxon>
        <taxon>Hypocreomycetidae</taxon>
        <taxon>Hypocreales</taxon>
        <taxon>Clavicipitaceae</taxon>
        <taxon>Metarhizium</taxon>
    </lineage>
</organism>
<reference evidence="3 4" key="1">
    <citation type="submission" date="2014-02" db="EMBL/GenBank/DDBJ databases">
        <title>The genome sequence of the entomopathogenic fungus Metarhizium robertsii ARSEF 2575.</title>
        <authorList>
            <person name="Giuliano Garisto Donzelli B."/>
            <person name="Roe B.A."/>
            <person name="Macmil S.L."/>
            <person name="Krasnoff S.B."/>
            <person name="Gibson D.M."/>
        </authorList>
    </citation>
    <scope>NUCLEOTIDE SEQUENCE [LARGE SCALE GENOMIC DNA]</scope>
    <source>
        <strain evidence="3 4">ARSEF 2575</strain>
    </source>
</reference>
<accession>A0A0A1UP43</accession>
<evidence type="ECO:0000256" key="2">
    <source>
        <dbReference type="SAM" id="SignalP"/>
    </source>
</evidence>
<dbReference type="EMBL" id="JELW01000049">
    <property type="protein sequence ID" value="EXU96485.1"/>
    <property type="molecule type" value="Genomic_DNA"/>
</dbReference>
<dbReference type="Proteomes" id="UP000030151">
    <property type="component" value="Unassembled WGS sequence"/>
</dbReference>